<sequence length="172" mass="17932">MTRRTALWGRLASGNRSCGPHASGVPHQSLGSRPRTPSSGRQPAANPNGVEQSNTVRPIHAAVCAPRIVPRRLLNPAGVPLSSAPPPGVRFATPGFVVAPLCGVHRRAVLAQESLSNAIDVRRDVDLIALRGESENATVLAAAPAPFPASNSSSPGTKTLAPTVRIRSNRVQ</sequence>
<protein>
    <submittedName>
        <fullName evidence="2">Uncharacterized protein</fullName>
    </submittedName>
</protein>
<organism evidence="2 3">
    <name type="scientific">Stieleria magnilauensis</name>
    <dbReference type="NCBI Taxonomy" id="2527963"/>
    <lineage>
        <taxon>Bacteria</taxon>
        <taxon>Pseudomonadati</taxon>
        <taxon>Planctomycetota</taxon>
        <taxon>Planctomycetia</taxon>
        <taxon>Pirellulales</taxon>
        <taxon>Pirellulaceae</taxon>
        <taxon>Stieleria</taxon>
    </lineage>
</organism>
<feature type="compositionally biased region" description="Low complexity" evidence="1">
    <location>
        <begin position="146"/>
        <end position="155"/>
    </location>
</feature>
<gene>
    <name evidence="2" type="ORF">TBK1r_68820</name>
</gene>
<keyword evidence="3" id="KW-1185">Reference proteome</keyword>
<accession>A0ABX5Y3V8</accession>
<dbReference type="Proteomes" id="UP000318081">
    <property type="component" value="Chromosome"/>
</dbReference>
<reference evidence="2 3" key="1">
    <citation type="submission" date="2019-02" db="EMBL/GenBank/DDBJ databases">
        <title>Deep-cultivation of Planctomycetes and their phenomic and genomic characterization uncovers novel biology.</title>
        <authorList>
            <person name="Wiegand S."/>
            <person name="Jogler M."/>
            <person name="Boedeker C."/>
            <person name="Pinto D."/>
            <person name="Vollmers J."/>
            <person name="Rivas-Marin E."/>
            <person name="Kohn T."/>
            <person name="Peeters S.H."/>
            <person name="Heuer A."/>
            <person name="Rast P."/>
            <person name="Oberbeckmann S."/>
            <person name="Bunk B."/>
            <person name="Jeske O."/>
            <person name="Meyerdierks A."/>
            <person name="Storesund J.E."/>
            <person name="Kallscheuer N."/>
            <person name="Luecker S."/>
            <person name="Lage O.M."/>
            <person name="Pohl T."/>
            <person name="Merkel B.J."/>
            <person name="Hornburger P."/>
            <person name="Mueller R.-W."/>
            <person name="Bruemmer F."/>
            <person name="Labrenz M."/>
            <person name="Spormann A.M."/>
            <person name="Op den Camp H."/>
            <person name="Overmann J."/>
            <person name="Amann R."/>
            <person name="Jetten M.S.M."/>
            <person name="Mascher T."/>
            <person name="Medema M.H."/>
            <person name="Devos D.P."/>
            <person name="Kaster A.-K."/>
            <person name="Ovreas L."/>
            <person name="Rohde M."/>
            <person name="Galperin M.Y."/>
            <person name="Jogler C."/>
        </authorList>
    </citation>
    <scope>NUCLEOTIDE SEQUENCE [LARGE SCALE GENOMIC DNA]</scope>
    <source>
        <strain evidence="2 3">TBK1r</strain>
    </source>
</reference>
<feature type="compositionally biased region" description="Polar residues" evidence="1">
    <location>
        <begin position="29"/>
        <end position="41"/>
    </location>
</feature>
<feature type="region of interest" description="Disordered" evidence="1">
    <location>
        <begin position="1"/>
        <end position="54"/>
    </location>
</feature>
<evidence type="ECO:0000313" key="2">
    <source>
        <dbReference type="EMBL" id="QDV87850.1"/>
    </source>
</evidence>
<dbReference type="EMBL" id="CP036432">
    <property type="protein sequence ID" value="QDV87850.1"/>
    <property type="molecule type" value="Genomic_DNA"/>
</dbReference>
<name>A0ABX5Y3V8_9BACT</name>
<evidence type="ECO:0000256" key="1">
    <source>
        <dbReference type="SAM" id="MobiDB-lite"/>
    </source>
</evidence>
<evidence type="ECO:0000313" key="3">
    <source>
        <dbReference type="Proteomes" id="UP000318081"/>
    </source>
</evidence>
<proteinExistence type="predicted"/>
<feature type="region of interest" description="Disordered" evidence="1">
    <location>
        <begin position="146"/>
        <end position="172"/>
    </location>
</feature>